<dbReference type="Proteomes" id="UP001210528">
    <property type="component" value="Unassembled WGS sequence"/>
</dbReference>
<accession>A0ABT4Z7M5</accession>
<reference evidence="2 3" key="1">
    <citation type="submission" date="2023-01" db="EMBL/GenBank/DDBJ databases">
        <title>Halorubrum ezzemoulense from Santa Pola, Spain.</title>
        <authorList>
            <person name="Feng Y."/>
            <person name="Louyakis A.S."/>
            <person name="Gogarten J.P."/>
        </authorList>
    </citation>
    <scope>NUCLEOTIDE SEQUENCE [LARGE SCALE GENOMIC DNA]</scope>
    <source>
        <strain evidence="2 3">AMM015</strain>
    </source>
</reference>
<dbReference type="InterPro" id="IPR027417">
    <property type="entry name" value="P-loop_NTPase"/>
</dbReference>
<feature type="region of interest" description="Disordered" evidence="1">
    <location>
        <begin position="1"/>
        <end position="33"/>
    </location>
</feature>
<gene>
    <name evidence="2" type="ORF">PM085_18370</name>
</gene>
<organism evidence="2 3">
    <name type="scientific">Halorubrum ezzemoulense</name>
    <name type="common">Halorubrum chaoviator</name>
    <dbReference type="NCBI Taxonomy" id="337243"/>
    <lineage>
        <taxon>Archaea</taxon>
        <taxon>Methanobacteriati</taxon>
        <taxon>Methanobacteriota</taxon>
        <taxon>Stenosarchaea group</taxon>
        <taxon>Halobacteria</taxon>
        <taxon>Halobacteriales</taxon>
        <taxon>Haloferacaceae</taxon>
        <taxon>Halorubrum</taxon>
    </lineage>
</organism>
<proteinExistence type="predicted"/>
<dbReference type="RefSeq" id="WP_271970639.1">
    <property type="nucleotide sequence ID" value="NZ_JAQLUK010000063.1"/>
</dbReference>
<evidence type="ECO:0000256" key="1">
    <source>
        <dbReference type="SAM" id="MobiDB-lite"/>
    </source>
</evidence>
<evidence type="ECO:0008006" key="4">
    <source>
        <dbReference type="Google" id="ProtNLM"/>
    </source>
</evidence>
<feature type="compositionally biased region" description="Basic and acidic residues" evidence="1">
    <location>
        <begin position="1"/>
        <end position="11"/>
    </location>
</feature>
<sequence>MNARNDTHSDTEDVASSESAVASDTTPTPTVELVGRTRQEEARLAVATATSLVEQGVSPSDIVIATADVDRYEDALTRATARYGHTLAVWTPLKVKRTVPYELIDATLRLLVERAQGAVNIQTLTEPLFLGWVPVTGRSEPLVPAAINEIGRGHAGTDQPIDEWQATIAAGDIEHETKQDWMAYLNWIAAQPDAPTSKDIAETLNPVLERYDDACLPEKPGQRAVSELAATLRGFERTTELLRMTRRRYTRWLATSRTDKQWGVVRNLLESFATTVPGKRELPTAATIDVKEANDLWALSVPYVIAIGLVAEEWPTTPASPVPSAARTVIETTDIDGVRSHSAWTTARDRDQFEVASNTATKVFVATRHTTGANGVEKRPSPFLECVETTRVPKAAQQRLIAEPSVIPEPLSDYFPMETDDE</sequence>
<protein>
    <recommendedName>
        <fullName evidence="4">DNA helicase</fullName>
    </recommendedName>
</protein>
<comment type="caution">
    <text evidence="2">The sequence shown here is derived from an EMBL/GenBank/DDBJ whole genome shotgun (WGS) entry which is preliminary data.</text>
</comment>
<dbReference type="EMBL" id="JAQLUK010000063">
    <property type="protein sequence ID" value="MDB2294188.1"/>
    <property type="molecule type" value="Genomic_DNA"/>
</dbReference>
<name>A0ABT4Z7M5_HALEZ</name>
<feature type="compositionally biased region" description="Low complexity" evidence="1">
    <location>
        <begin position="14"/>
        <end position="26"/>
    </location>
</feature>
<evidence type="ECO:0000313" key="2">
    <source>
        <dbReference type="EMBL" id="MDB2294188.1"/>
    </source>
</evidence>
<evidence type="ECO:0000313" key="3">
    <source>
        <dbReference type="Proteomes" id="UP001210528"/>
    </source>
</evidence>
<keyword evidence="3" id="KW-1185">Reference proteome</keyword>
<dbReference type="SUPFAM" id="SSF52540">
    <property type="entry name" value="P-loop containing nucleoside triphosphate hydrolases"/>
    <property type="match status" value="1"/>
</dbReference>